<evidence type="ECO:0000313" key="3">
    <source>
        <dbReference type="Proteomes" id="UP000037035"/>
    </source>
</evidence>
<sequence>MIDIGEVYVENILATPTANDQQRLLTWWKLCCLYLQVMRQEKWKPFTGDFWPCKKKHNRWFMTQGRADLSDRRDVVEKETTTSGDEDYKCSVLQIRFQPHLSSSCSRFWPTVIQPDHSKTFPVLSSLARDYLASSASCRASEKMFSSVANLCSSGSESLKPWTIERCEIFRRLKKSSRMMLIPLKKLLKNIL</sequence>
<dbReference type="Pfam" id="PF05699">
    <property type="entry name" value="Dimer_Tnp_hAT"/>
    <property type="match status" value="1"/>
</dbReference>
<keyword evidence="3" id="KW-1185">Reference proteome</keyword>
<dbReference type="InterPro" id="IPR012337">
    <property type="entry name" value="RNaseH-like_sf"/>
</dbReference>
<dbReference type="EMBL" id="LAVV01013827">
    <property type="protein sequence ID" value="KNZ45283.1"/>
    <property type="molecule type" value="Genomic_DNA"/>
</dbReference>
<gene>
    <name evidence="2" type="ORF">VP01_82g5</name>
</gene>
<organism evidence="2 3">
    <name type="scientific">Puccinia sorghi</name>
    <dbReference type="NCBI Taxonomy" id="27349"/>
    <lineage>
        <taxon>Eukaryota</taxon>
        <taxon>Fungi</taxon>
        <taxon>Dikarya</taxon>
        <taxon>Basidiomycota</taxon>
        <taxon>Pucciniomycotina</taxon>
        <taxon>Pucciniomycetes</taxon>
        <taxon>Pucciniales</taxon>
        <taxon>Pucciniaceae</taxon>
        <taxon>Puccinia</taxon>
    </lineage>
</organism>
<dbReference type="InterPro" id="IPR008906">
    <property type="entry name" value="HATC_C_dom"/>
</dbReference>
<evidence type="ECO:0000313" key="2">
    <source>
        <dbReference type="EMBL" id="KNZ45283.1"/>
    </source>
</evidence>
<accession>A0A0L6U9Q2</accession>
<evidence type="ECO:0000259" key="1">
    <source>
        <dbReference type="Pfam" id="PF05699"/>
    </source>
</evidence>
<dbReference type="VEuPathDB" id="FungiDB:VP01_82g5"/>
<dbReference type="Proteomes" id="UP000037035">
    <property type="component" value="Unassembled WGS sequence"/>
</dbReference>
<reference evidence="2 3" key="1">
    <citation type="submission" date="2015-08" db="EMBL/GenBank/DDBJ databases">
        <title>Next Generation Sequencing and Analysis of the Genome of Puccinia sorghi L Schw, the Causal Agent of Maize Common Rust.</title>
        <authorList>
            <person name="Rochi L."/>
            <person name="Burguener G."/>
            <person name="Darino M."/>
            <person name="Turjanski A."/>
            <person name="Kreff E."/>
            <person name="Dieguez M.J."/>
            <person name="Sacco F."/>
        </authorList>
    </citation>
    <scope>NUCLEOTIDE SEQUENCE [LARGE SCALE GENOMIC DNA]</scope>
    <source>
        <strain evidence="2 3">RO10H11247</strain>
    </source>
</reference>
<dbReference type="SUPFAM" id="SSF53098">
    <property type="entry name" value="Ribonuclease H-like"/>
    <property type="match status" value="1"/>
</dbReference>
<feature type="domain" description="HAT C-terminal dimerisation" evidence="1">
    <location>
        <begin position="116"/>
        <end position="166"/>
    </location>
</feature>
<proteinExistence type="predicted"/>
<protein>
    <recommendedName>
        <fullName evidence="1">HAT C-terminal dimerisation domain-containing protein</fullName>
    </recommendedName>
</protein>
<dbReference type="AlphaFoldDB" id="A0A0L6U9Q2"/>
<comment type="caution">
    <text evidence="2">The sequence shown here is derived from an EMBL/GenBank/DDBJ whole genome shotgun (WGS) entry which is preliminary data.</text>
</comment>
<dbReference type="GO" id="GO:0046983">
    <property type="term" value="F:protein dimerization activity"/>
    <property type="evidence" value="ECO:0007669"/>
    <property type="project" value="InterPro"/>
</dbReference>
<dbReference type="OrthoDB" id="3264316at2759"/>
<name>A0A0L6U9Q2_9BASI</name>